<evidence type="ECO:0000313" key="3">
    <source>
        <dbReference type="Proteomes" id="UP000266841"/>
    </source>
</evidence>
<name>K0RV60_THAOC</name>
<proteinExistence type="predicted"/>
<dbReference type="EMBL" id="AGNL01031786">
    <property type="protein sequence ID" value="EJK56334.1"/>
    <property type="molecule type" value="Genomic_DNA"/>
</dbReference>
<reference evidence="2 3" key="1">
    <citation type="journal article" date="2012" name="Genome Biol.">
        <title>Genome and low-iron response of an oceanic diatom adapted to chronic iron limitation.</title>
        <authorList>
            <person name="Lommer M."/>
            <person name="Specht M."/>
            <person name="Roy A.S."/>
            <person name="Kraemer L."/>
            <person name="Andreson R."/>
            <person name="Gutowska M.A."/>
            <person name="Wolf J."/>
            <person name="Bergner S.V."/>
            <person name="Schilhabel M.B."/>
            <person name="Klostermeier U.C."/>
            <person name="Beiko R.G."/>
            <person name="Rosenstiel P."/>
            <person name="Hippler M."/>
            <person name="Laroche J."/>
        </authorList>
    </citation>
    <scope>NUCLEOTIDE SEQUENCE [LARGE SCALE GENOMIC DNA]</scope>
    <source>
        <strain evidence="2 3">CCMP1005</strain>
    </source>
</reference>
<organism evidence="2 3">
    <name type="scientific">Thalassiosira oceanica</name>
    <name type="common">Marine diatom</name>
    <dbReference type="NCBI Taxonomy" id="159749"/>
    <lineage>
        <taxon>Eukaryota</taxon>
        <taxon>Sar</taxon>
        <taxon>Stramenopiles</taxon>
        <taxon>Ochrophyta</taxon>
        <taxon>Bacillariophyta</taxon>
        <taxon>Coscinodiscophyceae</taxon>
        <taxon>Thalassiosirophycidae</taxon>
        <taxon>Thalassiosirales</taxon>
        <taxon>Thalassiosiraceae</taxon>
        <taxon>Thalassiosira</taxon>
    </lineage>
</organism>
<sequence length="622" mass="69506">MKTISALDRKKQIRKRRFRGAINGDEKRFRDENDGAAAKLLVTSAAEPVENLDNAESVESKKVVSAEGTPKKAFLRSSDGRSPLSSSPTGKRIMNALDGANVHIDNSHEERAKESQDNLLEEWLTAEVGRTSMRIGGGMLDDVPSNLGLIDWSLSCRLRLECFPSIAPLLLSSESDDGCIHQLATQILSGCPSALLLDRCAEQEFLAARWLASTMFYHHPAMYPIPPFVSSQAGDKLEVCAKKKQCLSTYVHGPLSIYNTTRIPKAEPMFESKNDEKSSSMRVEKQKRHDAALLLDRRRKEWQLAFKSLFQTWMSKLRSIQRKPKSEAPDEEMIRCMFYVLSHDRVSLFRCARKPEGGPIEPTIEFSSETDVREKQQPSPSDKESVSAELNAIKWADNESGKVTIDLKRKAQETKGLTLTDRRSRSSAVYVSGEDDCLAVYEQLLNTYGLECEDSDRDVPLLICRSLGPCSHTTLSKLTATGQIEHGCTQQRVANRDNASSSRAVLELQGFILPCAIRDMVCSLAHYFEGPNRPQDNSPTNVSDFYHGSRLKSPRFTLDIDEGLCNSQATLPTQTACLNKQEGEEGEETFDSMILCKDGFRVSVLTWDKSNPSEVTFNTKEI</sequence>
<dbReference type="AlphaFoldDB" id="K0RV60"/>
<dbReference type="OrthoDB" id="48215at2759"/>
<dbReference type="eggNOG" id="ENOG502SUFE">
    <property type="taxonomic scope" value="Eukaryota"/>
</dbReference>
<comment type="caution">
    <text evidence="2">The sequence shown here is derived from an EMBL/GenBank/DDBJ whole genome shotgun (WGS) entry which is preliminary data.</text>
</comment>
<protein>
    <submittedName>
        <fullName evidence="2">Uncharacterized protein</fullName>
    </submittedName>
</protein>
<feature type="region of interest" description="Disordered" evidence="1">
    <location>
        <begin position="61"/>
        <end position="91"/>
    </location>
</feature>
<evidence type="ECO:0000313" key="2">
    <source>
        <dbReference type="EMBL" id="EJK56334.1"/>
    </source>
</evidence>
<accession>K0RV60</accession>
<feature type="compositionally biased region" description="Low complexity" evidence="1">
    <location>
        <begin position="75"/>
        <end position="88"/>
    </location>
</feature>
<gene>
    <name evidence="2" type="ORF">THAOC_23807</name>
</gene>
<feature type="compositionally biased region" description="Basic and acidic residues" evidence="1">
    <location>
        <begin position="370"/>
        <end position="386"/>
    </location>
</feature>
<evidence type="ECO:0000256" key="1">
    <source>
        <dbReference type="SAM" id="MobiDB-lite"/>
    </source>
</evidence>
<feature type="region of interest" description="Disordered" evidence="1">
    <location>
        <begin position="360"/>
        <end position="386"/>
    </location>
</feature>
<keyword evidence="3" id="KW-1185">Reference proteome</keyword>
<dbReference type="Proteomes" id="UP000266841">
    <property type="component" value="Unassembled WGS sequence"/>
</dbReference>